<comment type="subcellular location">
    <subcellularLocation>
        <location evidence="1">Membrane</location>
    </subcellularLocation>
</comment>
<dbReference type="Pfam" id="PF04101">
    <property type="entry name" value="Glyco_tran_28_C"/>
    <property type="match status" value="1"/>
</dbReference>
<name>A0A173T3L2_9FIRM</name>
<organism evidence="7 8">
    <name type="scientific">Turicibacter sanguinis</name>
    <dbReference type="NCBI Taxonomy" id="154288"/>
    <lineage>
        <taxon>Bacteria</taxon>
        <taxon>Bacillati</taxon>
        <taxon>Bacillota</taxon>
        <taxon>Erysipelotrichia</taxon>
        <taxon>Erysipelotrichales</taxon>
        <taxon>Turicibacteraceae</taxon>
        <taxon>Turicibacter</taxon>
    </lineage>
</organism>
<dbReference type="SUPFAM" id="SSF53756">
    <property type="entry name" value="UDP-Glycosyltransferase/glycogen phosphorylase"/>
    <property type="match status" value="1"/>
</dbReference>
<dbReference type="OrthoDB" id="9815663at2"/>
<feature type="domain" description="Glycosyl transferase family 28 C-terminal" evidence="5">
    <location>
        <begin position="201"/>
        <end position="354"/>
    </location>
</feature>
<dbReference type="AlphaFoldDB" id="A0A173T3L2"/>
<comment type="caution">
    <text evidence="7">The sequence shown here is derived from an EMBL/GenBank/DDBJ whole genome shotgun (WGS) entry which is preliminary data.</text>
</comment>
<dbReference type="InterPro" id="IPR009695">
    <property type="entry name" value="Diacylglyc_glucosyltr_N"/>
</dbReference>
<dbReference type="InterPro" id="IPR050519">
    <property type="entry name" value="Glycosyltransf_28_UgtP"/>
</dbReference>
<feature type="domain" description="Diacylglycerol glucosyltransferase N-terminal" evidence="6">
    <location>
        <begin position="14"/>
        <end position="177"/>
    </location>
</feature>
<dbReference type="GO" id="GO:0016758">
    <property type="term" value="F:hexosyltransferase activity"/>
    <property type="evidence" value="ECO:0007669"/>
    <property type="project" value="InterPro"/>
</dbReference>
<protein>
    <submittedName>
        <fullName evidence="7">UDP-diphospho-muramoylpentapeptide beta-N-acetylglucosaminyltransferase</fullName>
    </submittedName>
</protein>
<dbReference type="RefSeq" id="WP_006785002.1">
    <property type="nucleotide sequence ID" value="NZ_CABJBH010000007.1"/>
</dbReference>
<dbReference type="PANTHER" id="PTHR43025:SF3">
    <property type="entry name" value="MONOGALACTOSYLDIACYLGLYCEROL SYNTHASE 1, CHLOROPLASTIC"/>
    <property type="match status" value="1"/>
</dbReference>
<dbReference type="Proteomes" id="UP000487649">
    <property type="component" value="Unassembled WGS sequence"/>
</dbReference>
<evidence type="ECO:0000313" key="7">
    <source>
        <dbReference type="EMBL" id="MTK20385.1"/>
    </source>
</evidence>
<proteinExistence type="inferred from homology"/>
<dbReference type="Pfam" id="PF06925">
    <property type="entry name" value="MGDG_synth"/>
    <property type="match status" value="1"/>
</dbReference>
<evidence type="ECO:0000256" key="1">
    <source>
        <dbReference type="ARBA" id="ARBA00004370"/>
    </source>
</evidence>
<evidence type="ECO:0000256" key="2">
    <source>
        <dbReference type="ARBA" id="ARBA00006962"/>
    </source>
</evidence>
<evidence type="ECO:0000313" key="8">
    <source>
        <dbReference type="Proteomes" id="UP000487649"/>
    </source>
</evidence>
<evidence type="ECO:0000259" key="6">
    <source>
        <dbReference type="Pfam" id="PF06925"/>
    </source>
</evidence>
<dbReference type="EMBL" id="WMQE01000004">
    <property type="protein sequence ID" value="MTK20385.1"/>
    <property type="molecule type" value="Genomic_DNA"/>
</dbReference>
<reference evidence="7 8" key="1">
    <citation type="journal article" date="2019" name="Nat. Med.">
        <title>A library of human gut bacterial isolates paired with longitudinal multiomics data enables mechanistic microbiome research.</title>
        <authorList>
            <person name="Poyet M."/>
            <person name="Groussin M."/>
            <person name="Gibbons S.M."/>
            <person name="Avila-Pacheco J."/>
            <person name="Jiang X."/>
            <person name="Kearney S.M."/>
            <person name="Perrotta A.R."/>
            <person name="Berdy B."/>
            <person name="Zhao S."/>
            <person name="Lieberman T.D."/>
            <person name="Swanson P.K."/>
            <person name="Smith M."/>
            <person name="Roesemann S."/>
            <person name="Alexander J.E."/>
            <person name="Rich S.A."/>
            <person name="Livny J."/>
            <person name="Vlamakis H."/>
            <person name="Clish C."/>
            <person name="Bullock K."/>
            <person name="Deik A."/>
            <person name="Scott J."/>
            <person name="Pierce K.A."/>
            <person name="Xavier R.J."/>
            <person name="Alm E.J."/>
        </authorList>
    </citation>
    <scope>NUCLEOTIDE SEQUENCE [LARGE SCALE GENOMIC DNA]</scope>
    <source>
        <strain evidence="7 8">BIOML-A198</strain>
    </source>
</reference>
<accession>A0A173T3L2</accession>
<dbReference type="InterPro" id="IPR007235">
    <property type="entry name" value="Glyco_trans_28_C"/>
</dbReference>
<comment type="similarity">
    <text evidence="2">Belongs to the glycosyltransferase 28 family.</text>
</comment>
<dbReference type="GeneID" id="60059073"/>
<dbReference type="PANTHER" id="PTHR43025">
    <property type="entry name" value="MONOGALACTOSYLDIACYLGLYCEROL SYNTHASE"/>
    <property type="match status" value="1"/>
</dbReference>
<evidence type="ECO:0000256" key="4">
    <source>
        <dbReference type="ARBA" id="ARBA00022679"/>
    </source>
</evidence>
<dbReference type="Gene3D" id="3.40.50.2000">
    <property type="entry name" value="Glycogen Phosphorylase B"/>
    <property type="match status" value="1"/>
</dbReference>
<dbReference type="GO" id="GO:0009247">
    <property type="term" value="P:glycolipid biosynthetic process"/>
    <property type="evidence" value="ECO:0007669"/>
    <property type="project" value="InterPro"/>
</dbReference>
<keyword evidence="3" id="KW-0328">Glycosyltransferase</keyword>
<gene>
    <name evidence="7" type="ORF">GMA92_02890</name>
</gene>
<dbReference type="GO" id="GO:0016020">
    <property type="term" value="C:membrane"/>
    <property type="evidence" value="ECO:0007669"/>
    <property type="project" value="UniProtKB-SubCell"/>
</dbReference>
<sequence>MKILILTAKFGMGHYSASHSIEQQIQQKFPNASISIVDFFEYSAPRVSNILYKSFNLLINRASTCYNFFYRLSEKGEINQKPILVDYFSRSLQQLINELNPTLIISTVPFCSQLLSHYDKKSKKRIPFVTCITDVSSHCEWINENTTYYLVASLSIKMDLINKGVHASQIQVIGIPVKREFNEPIESSFKNSHSYEKKLLIMGGGLGLLPKSESFYEALNQLNHVKTTVITGKNKRLFNLLHNKYQNIEVIGFTDQVYKFMQEADLMISKPGGITVFEAINSEIPLLVFEPFLQQEVNNANFISLHCLGHVIQKKQTDYIEMVSNLIYDAKALDEIKRNMQQLKKQFDKNALEEIILSVQLGAYAS</sequence>
<evidence type="ECO:0000259" key="5">
    <source>
        <dbReference type="Pfam" id="PF04101"/>
    </source>
</evidence>
<keyword evidence="4" id="KW-0808">Transferase</keyword>
<evidence type="ECO:0000256" key="3">
    <source>
        <dbReference type="ARBA" id="ARBA00022676"/>
    </source>
</evidence>